<dbReference type="PANTHER" id="PTHR34769">
    <property type="entry name" value="RCG42593, ISOFORM CRA_A"/>
    <property type="match status" value="1"/>
</dbReference>
<proteinExistence type="predicted"/>
<protein>
    <submittedName>
        <fullName evidence="2">Uncharacterized protein</fullName>
    </submittedName>
</protein>
<evidence type="ECO:0000313" key="3">
    <source>
        <dbReference type="Proteomes" id="UP001152747"/>
    </source>
</evidence>
<dbReference type="PANTHER" id="PTHR34769:SF1">
    <property type="entry name" value="RNA POLYMERASE I AND III SUBUNIT D"/>
    <property type="match status" value="1"/>
</dbReference>
<gene>
    <name evidence="2" type="ORF">CAMP_LOCUS11770</name>
</gene>
<dbReference type="AlphaFoldDB" id="A0A9P1INQ2"/>
<reference evidence="2" key="1">
    <citation type="submission" date="2022-11" db="EMBL/GenBank/DDBJ databases">
        <authorList>
            <person name="Kikuchi T."/>
        </authorList>
    </citation>
    <scope>NUCLEOTIDE SEQUENCE</scope>
    <source>
        <strain evidence="2">PS1010</strain>
    </source>
</reference>
<comment type="caution">
    <text evidence="2">The sequence shown here is derived from an EMBL/GenBank/DDBJ whole genome shotgun (WGS) entry which is preliminary data.</text>
</comment>
<dbReference type="Proteomes" id="UP001152747">
    <property type="component" value="Unassembled WGS sequence"/>
</dbReference>
<evidence type="ECO:0000256" key="1">
    <source>
        <dbReference type="SAM" id="MobiDB-lite"/>
    </source>
</evidence>
<feature type="compositionally biased region" description="Basic and acidic residues" evidence="1">
    <location>
        <begin position="57"/>
        <end position="66"/>
    </location>
</feature>
<keyword evidence="3" id="KW-1185">Reference proteome</keyword>
<dbReference type="OrthoDB" id="6352295at2759"/>
<dbReference type="InterPro" id="IPR038948">
    <property type="entry name" value="POLR1D-like"/>
</dbReference>
<evidence type="ECO:0000313" key="2">
    <source>
        <dbReference type="EMBL" id="CAI5449133.1"/>
    </source>
</evidence>
<accession>A0A9P1INQ2</accession>
<feature type="region of interest" description="Disordered" evidence="1">
    <location>
        <begin position="1"/>
        <end position="51"/>
    </location>
</feature>
<name>A0A9P1INQ2_9PELO</name>
<feature type="region of interest" description="Disordered" evidence="1">
    <location>
        <begin position="56"/>
        <end position="75"/>
    </location>
</feature>
<organism evidence="2 3">
    <name type="scientific">Caenorhabditis angaria</name>
    <dbReference type="NCBI Taxonomy" id="860376"/>
    <lineage>
        <taxon>Eukaryota</taxon>
        <taxon>Metazoa</taxon>
        <taxon>Ecdysozoa</taxon>
        <taxon>Nematoda</taxon>
        <taxon>Chromadorea</taxon>
        <taxon>Rhabditida</taxon>
        <taxon>Rhabditina</taxon>
        <taxon>Rhabditomorpha</taxon>
        <taxon>Rhabditoidea</taxon>
        <taxon>Rhabditidae</taxon>
        <taxon>Peloderinae</taxon>
        <taxon>Caenorhabditis</taxon>
    </lineage>
</organism>
<sequence length="105" mass="12178">MSTKSAKINELLNRKRKIQEEKVEEPSPSTSNPTPDPKPLEEKDEKTEKAKKALLFEAKRAKERSDSMGPQGWIRPKCLETNKRFLQNTLKSTLTRKERERLNGK</sequence>
<feature type="compositionally biased region" description="Basic and acidic residues" evidence="1">
    <location>
        <begin position="38"/>
        <end position="51"/>
    </location>
</feature>
<dbReference type="EMBL" id="CANHGI010000004">
    <property type="protein sequence ID" value="CAI5449133.1"/>
    <property type="molecule type" value="Genomic_DNA"/>
</dbReference>